<evidence type="ECO:0000313" key="2">
    <source>
        <dbReference type="Proteomes" id="UP000186469"/>
    </source>
</evidence>
<gene>
    <name evidence="1" type="ORF">SAMN02745728_00764</name>
</gene>
<dbReference type="OrthoDB" id="5471833at2"/>
<dbReference type="Pfam" id="PF05258">
    <property type="entry name" value="DciA"/>
    <property type="match status" value="1"/>
</dbReference>
<dbReference type="EMBL" id="FRDI01000003">
    <property type="protein sequence ID" value="SHN56225.1"/>
    <property type="molecule type" value="Genomic_DNA"/>
</dbReference>
<dbReference type="InterPro" id="IPR007922">
    <property type="entry name" value="DciA-like"/>
</dbReference>
<dbReference type="AlphaFoldDB" id="A0A1M7SCJ6"/>
<reference evidence="1 2" key="1">
    <citation type="submission" date="2016-12" db="EMBL/GenBank/DDBJ databases">
        <authorList>
            <person name="Song W.-J."/>
            <person name="Kurnit D.M."/>
        </authorList>
    </citation>
    <scope>NUCLEOTIDE SEQUENCE [LARGE SCALE GENOMIC DNA]</scope>
    <source>
        <strain evidence="1 2">DSM 11393</strain>
    </source>
</reference>
<accession>A0A1M7SCJ6</accession>
<name>A0A1M7SCJ6_9BACT</name>
<protein>
    <recommendedName>
        <fullName evidence="3">DUF721 domain-containing protein</fullName>
    </recommendedName>
</protein>
<keyword evidence="2" id="KW-1185">Reference proteome</keyword>
<organism evidence="1 2">
    <name type="scientific">Desulfovibrio litoralis DSM 11393</name>
    <dbReference type="NCBI Taxonomy" id="1121455"/>
    <lineage>
        <taxon>Bacteria</taxon>
        <taxon>Pseudomonadati</taxon>
        <taxon>Thermodesulfobacteriota</taxon>
        <taxon>Desulfovibrionia</taxon>
        <taxon>Desulfovibrionales</taxon>
        <taxon>Desulfovibrionaceae</taxon>
        <taxon>Desulfovibrio</taxon>
    </lineage>
</organism>
<sequence length="186" mass="21538">MPQKNFTSTNLSYSNANNVVKNPKSLRNRKLLSFSDGINRFTKRKKGTESMRLTRLWLAWSEVLGEDLAELVKPLGNKDRTLVLAVEDSIMMQEAHYQLQTIMRLVNEYLWDIMGENFFVKAQLTLPKGKQGLDSYKGIEQPVVYEYIVPEPPGLDTVEEKLNPNSPVMSCFKAYYNYFKTRETKK</sequence>
<evidence type="ECO:0000313" key="1">
    <source>
        <dbReference type="EMBL" id="SHN56225.1"/>
    </source>
</evidence>
<dbReference type="STRING" id="1121455.SAMN02745728_00764"/>
<dbReference type="RefSeq" id="WP_072696455.1">
    <property type="nucleotide sequence ID" value="NZ_FRDI01000003.1"/>
</dbReference>
<proteinExistence type="predicted"/>
<dbReference type="Proteomes" id="UP000186469">
    <property type="component" value="Unassembled WGS sequence"/>
</dbReference>
<evidence type="ECO:0008006" key="3">
    <source>
        <dbReference type="Google" id="ProtNLM"/>
    </source>
</evidence>